<protein>
    <submittedName>
        <fullName evidence="2">Uncharacterized protein</fullName>
    </submittedName>
</protein>
<sequence>MEIPREKQYAVFLSGNDTKSGREQRGTVKRELTYL</sequence>
<proteinExistence type="predicted"/>
<dbReference type="EMBL" id="FNAS01000011">
    <property type="protein sequence ID" value="SDE50264.1"/>
    <property type="molecule type" value="Genomic_DNA"/>
</dbReference>
<feature type="compositionally biased region" description="Basic and acidic residues" evidence="1">
    <location>
        <begin position="19"/>
        <end position="35"/>
    </location>
</feature>
<name>A0A1G7DF87_9FLAO</name>
<evidence type="ECO:0000313" key="2">
    <source>
        <dbReference type="EMBL" id="SDE50264.1"/>
    </source>
</evidence>
<feature type="region of interest" description="Disordered" evidence="1">
    <location>
        <begin position="13"/>
        <end position="35"/>
    </location>
</feature>
<organism evidence="2 3">
    <name type="scientific">Riemerella columbipharyngis</name>
    <dbReference type="NCBI Taxonomy" id="1071918"/>
    <lineage>
        <taxon>Bacteria</taxon>
        <taxon>Pseudomonadati</taxon>
        <taxon>Bacteroidota</taxon>
        <taxon>Flavobacteriia</taxon>
        <taxon>Flavobacteriales</taxon>
        <taxon>Weeksellaceae</taxon>
        <taxon>Riemerella</taxon>
    </lineage>
</organism>
<reference evidence="2 3" key="1">
    <citation type="submission" date="2016-10" db="EMBL/GenBank/DDBJ databases">
        <authorList>
            <person name="de Groot N.N."/>
        </authorList>
    </citation>
    <scope>NUCLEOTIDE SEQUENCE [LARGE SCALE GENOMIC DNA]</scope>
    <source>
        <strain evidence="2 3">DSM 24015</strain>
    </source>
</reference>
<evidence type="ECO:0000313" key="3">
    <source>
        <dbReference type="Proteomes" id="UP000198517"/>
    </source>
</evidence>
<dbReference type="AlphaFoldDB" id="A0A1G7DF87"/>
<keyword evidence="3" id="KW-1185">Reference proteome</keyword>
<accession>A0A1G7DF87</accession>
<evidence type="ECO:0000256" key="1">
    <source>
        <dbReference type="SAM" id="MobiDB-lite"/>
    </source>
</evidence>
<gene>
    <name evidence="2" type="ORF">SAMN05421544_1113</name>
</gene>
<dbReference type="Proteomes" id="UP000198517">
    <property type="component" value="Unassembled WGS sequence"/>
</dbReference>